<proteinExistence type="predicted"/>
<evidence type="ECO:0000313" key="1">
    <source>
        <dbReference type="EMBL" id="KAL3677447.1"/>
    </source>
</evidence>
<dbReference type="InterPro" id="IPR019412">
    <property type="entry name" value="IML2/TPR_39"/>
</dbReference>
<name>A0ABD3GE26_9MARC</name>
<accession>A0ABD3GE26</accession>
<dbReference type="Pfam" id="PF10300">
    <property type="entry name" value="Iml2-TPR_39"/>
    <property type="match status" value="1"/>
</dbReference>
<dbReference type="AlphaFoldDB" id="A0ABD3GE26"/>
<dbReference type="Proteomes" id="UP001633002">
    <property type="component" value="Unassembled WGS sequence"/>
</dbReference>
<dbReference type="PANTHER" id="PTHR31859">
    <property type="entry name" value="TETRATRICOPEPTIDE REPEAT PROTEIN 39 FAMILY MEMBER"/>
    <property type="match status" value="1"/>
</dbReference>
<organism evidence="1 2">
    <name type="scientific">Riccia sorocarpa</name>
    <dbReference type="NCBI Taxonomy" id="122646"/>
    <lineage>
        <taxon>Eukaryota</taxon>
        <taxon>Viridiplantae</taxon>
        <taxon>Streptophyta</taxon>
        <taxon>Embryophyta</taxon>
        <taxon>Marchantiophyta</taxon>
        <taxon>Marchantiopsida</taxon>
        <taxon>Marchantiidae</taxon>
        <taxon>Marchantiales</taxon>
        <taxon>Ricciaceae</taxon>
        <taxon>Riccia</taxon>
    </lineage>
</organism>
<reference evidence="1 2" key="1">
    <citation type="submission" date="2024-09" db="EMBL/GenBank/DDBJ databases">
        <title>Chromosome-scale assembly of Riccia sorocarpa.</title>
        <authorList>
            <person name="Paukszto L."/>
        </authorList>
    </citation>
    <scope>NUCLEOTIDE SEQUENCE [LARGE SCALE GENOMIC DNA]</scope>
    <source>
        <strain evidence="1">LP-2024</strain>
        <tissue evidence="1">Aerial parts of the thallus</tissue>
    </source>
</reference>
<dbReference type="PANTHER" id="PTHR31859:SF20">
    <property type="entry name" value="TETRATRICOPEPTIDE REPEAT-CONTAINING PROTEIN"/>
    <property type="match status" value="1"/>
</dbReference>
<comment type="caution">
    <text evidence="1">The sequence shown here is derived from an EMBL/GenBank/DDBJ whole genome shotgun (WGS) entry which is preliminary data.</text>
</comment>
<gene>
    <name evidence="1" type="ORF">R1sor_027395</name>
</gene>
<protein>
    <submittedName>
        <fullName evidence="1">Uncharacterized protein</fullName>
    </submittedName>
</protein>
<evidence type="ECO:0000313" key="2">
    <source>
        <dbReference type="Proteomes" id="UP001633002"/>
    </source>
</evidence>
<sequence length="218" mass="24310">MEKFTAQIQQGVSAILQRRKSKDGDSSESSTAYEAVPDIAVNFEVEEEQIMKGLELLYQDKLNEADEYFETLKAGHARFSLHHAEVASFIALMSFEQEDIEFATTLLNEALALADQQAKRWRTHSNIQKVEEAVENVKNWALNKAVSALKIVPGPVSAQVSAKLIAVETSNILSDDDDDQSKASSREDAAYKHRARRLRLWAMLIQGGGGRRKLDCDG</sequence>
<dbReference type="EMBL" id="JBJQOH010000008">
    <property type="protein sequence ID" value="KAL3677447.1"/>
    <property type="molecule type" value="Genomic_DNA"/>
</dbReference>
<keyword evidence="2" id="KW-1185">Reference proteome</keyword>